<gene>
    <name evidence="8" type="ORF">RSE6_02477</name>
</gene>
<dbReference type="AlphaFoldDB" id="A0A1E1M0B0"/>
<evidence type="ECO:0008006" key="10">
    <source>
        <dbReference type="Google" id="ProtNLM"/>
    </source>
</evidence>
<evidence type="ECO:0000256" key="5">
    <source>
        <dbReference type="ARBA" id="ARBA00023163"/>
    </source>
</evidence>
<keyword evidence="3" id="KW-0805">Transcription regulation</keyword>
<keyword evidence="6" id="KW-0539">Nucleus</keyword>
<dbReference type="CDD" id="cd00067">
    <property type="entry name" value="GAL4"/>
    <property type="match status" value="1"/>
</dbReference>
<sequence length="550" mass="61186">MAKSDPSRAGRVKAFKPKVITGCKTCKARRIKCDEAKPVCVPAASVPWQSQHLISDKQVMANASPSIQTFPCFTLLKSKLEQRSFSFFYQNTVPQLSSIVGSPSWKQLNRLLLQAAHHEPAVRHAAVALGALHENFETRPYLLPDSMSKSLVSEFAIQQYVKALGYLTNPATDRNKLSTDVALITCILFVCFENLRGEYSTALSHINGGMKIIEKIVETSEMPVSPKFPDTLSPSSSQSPPSSTSSLSISQNPYVTLSSLSLVFIEFYVPASGLTSNRNHVRLTRKFDMPSSDYGFIIPAEFSSADEACLALDYIRTTGIRMSDTALRKQTSANLKELRVTLDQVHTFSSTRMKEWSRALSRFLTTNPDMENERSILMLKMHHTFMGINTAVGKIGLVPDECVFDSFITMFKRIVELCSKIIAAESNLERPRRIFCLDTGIITALFIVATKCRDGPTRWKAHEILISSDRQEGILNSILTARVAKRVIEIEETGLKQPVFAADLPGFRRLAGVEVDFGQDSKQATVRLLRRSPLAGPPAPQQSIEETWEL</sequence>
<dbReference type="Proteomes" id="UP000177625">
    <property type="component" value="Unassembled WGS sequence"/>
</dbReference>
<evidence type="ECO:0000256" key="6">
    <source>
        <dbReference type="ARBA" id="ARBA00023242"/>
    </source>
</evidence>
<keyword evidence="5" id="KW-0804">Transcription</keyword>
<feature type="region of interest" description="Disordered" evidence="7">
    <location>
        <begin position="227"/>
        <end position="249"/>
    </location>
</feature>
<feature type="compositionally biased region" description="Low complexity" evidence="7">
    <location>
        <begin position="231"/>
        <end position="249"/>
    </location>
</feature>
<keyword evidence="1" id="KW-0479">Metal-binding</keyword>
<evidence type="ECO:0000256" key="7">
    <source>
        <dbReference type="SAM" id="MobiDB-lite"/>
    </source>
</evidence>
<dbReference type="GO" id="GO:0003677">
    <property type="term" value="F:DNA binding"/>
    <property type="evidence" value="ECO:0007669"/>
    <property type="project" value="UniProtKB-KW"/>
</dbReference>
<evidence type="ECO:0000313" key="8">
    <source>
        <dbReference type="EMBL" id="CZT42552.1"/>
    </source>
</evidence>
<dbReference type="InterPro" id="IPR021858">
    <property type="entry name" value="Fun_TF"/>
</dbReference>
<dbReference type="Pfam" id="PF11951">
    <property type="entry name" value="Fungal_trans_2"/>
    <property type="match status" value="1"/>
</dbReference>
<organism evidence="8 9">
    <name type="scientific">Rhynchosporium secalis</name>
    <name type="common">Barley scald fungus</name>
    <dbReference type="NCBI Taxonomy" id="38038"/>
    <lineage>
        <taxon>Eukaryota</taxon>
        <taxon>Fungi</taxon>
        <taxon>Dikarya</taxon>
        <taxon>Ascomycota</taxon>
        <taxon>Pezizomycotina</taxon>
        <taxon>Leotiomycetes</taxon>
        <taxon>Helotiales</taxon>
        <taxon>Ploettnerulaceae</taxon>
        <taxon>Rhynchosporium</taxon>
    </lineage>
</organism>
<accession>A0A1E1M0B0</accession>
<dbReference type="InterPro" id="IPR001138">
    <property type="entry name" value="Zn2Cys6_DnaBD"/>
</dbReference>
<evidence type="ECO:0000256" key="4">
    <source>
        <dbReference type="ARBA" id="ARBA00023125"/>
    </source>
</evidence>
<dbReference type="InterPro" id="IPR036864">
    <property type="entry name" value="Zn2-C6_fun-type_DNA-bd_sf"/>
</dbReference>
<keyword evidence="9" id="KW-1185">Reference proteome</keyword>
<dbReference type="EMBL" id="FJVC01000095">
    <property type="protein sequence ID" value="CZT42552.1"/>
    <property type="molecule type" value="Genomic_DNA"/>
</dbReference>
<feature type="compositionally biased region" description="Polar residues" evidence="7">
    <location>
        <begin position="541"/>
        <end position="550"/>
    </location>
</feature>
<reference evidence="9" key="1">
    <citation type="submission" date="2016-03" db="EMBL/GenBank/DDBJ databases">
        <authorList>
            <person name="Guldener U."/>
        </authorList>
    </citation>
    <scope>NUCLEOTIDE SEQUENCE [LARGE SCALE GENOMIC DNA]</scope>
</reference>
<dbReference type="PANTHER" id="PTHR36206:SF4">
    <property type="entry name" value="HYPOTHETICAL CONSERVED PROTEIN (EUROFUNG)-RELATED"/>
    <property type="match status" value="1"/>
</dbReference>
<keyword evidence="4" id="KW-0238">DNA-binding</keyword>
<proteinExistence type="predicted"/>
<protein>
    <recommendedName>
        <fullName evidence="10">Zn(2)-C6 fungal-type domain-containing protein</fullName>
    </recommendedName>
</protein>
<dbReference type="SUPFAM" id="SSF57701">
    <property type="entry name" value="Zn2/Cys6 DNA-binding domain"/>
    <property type="match status" value="1"/>
</dbReference>
<feature type="region of interest" description="Disordered" evidence="7">
    <location>
        <begin position="531"/>
        <end position="550"/>
    </location>
</feature>
<dbReference type="PANTHER" id="PTHR36206">
    <property type="entry name" value="ASPERCRYPTIN BIOSYNTHESIS CLUSTER-SPECIFIC TRANSCRIPTION REGULATOR ATNN-RELATED"/>
    <property type="match status" value="1"/>
</dbReference>
<dbReference type="GO" id="GO:0008270">
    <property type="term" value="F:zinc ion binding"/>
    <property type="evidence" value="ECO:0007669"/>
    <property type="project" value="InterPro"/>
</dbReference>
<keyword evidence="2" id="KW-0862">Zinc</keyword>
<evidence type="ECO:0000313" key="9">
    <source>
        <dbReference type="Proteomes" id="UP000177625"/>
    </source>
</evidence>
<name>A0A1E1M0B0_RHYSE</name>
<evidence type="ECO:0000256" key="3">
    <source>
        <dbReference type="ARBA" id="ARBA00023015"/>
    </source>
</evidence>
<evidence type="ECO:0000256" key="2">
    <source>
        <dbReference type="ARBA" id="ARBA00022833"/>
    </source>
</evidence>
<dbReference type="InterPro" id="IPR052360">
    <property type="entry name" value="Transcr_Regulatory_Proteins"/>
</dbReference>
<dbReference type="GO" id="GO:0000981">
    <property type="term" value="F:DNA-binding transcription factor activity, RNA polymerase II-specific"/>
    <property type="evidence" value="ECO:0007669"/>
    <property type="project" value="InterPro"/>
</dbReference>
<evidence type="ECO:0000256" key="1">
    <source>
        <dbReference type="ARBA" id="ARBA00022723"/>
    </source>
</evidence>